<keyword evidence="5 6" id="KW-0030">Aminoacyl-tRNA synthetase</keyword>
<dbReference type="InterPro" id="IPR006195">
    <property type="entry name" value="aa-tRNA-synth_II"/>
</dbReference>
<gene>
    <name evidence="6" type="primary">aspS</name>
    <name evidence="9" type="ORF">COU82_00785</name>
</gene>
<dbReference type="Pfam" id="PF01336">
    <property type="entry name" value="tRNA_anti-codon"/>
    <property type="match status" value="1"/>
</dbReference>
<feature type="region of interest" description="Disordered" evidence="7">
    <location>
        <begin position="291"/>
        <end position="312"/>
    </location>
</feature>
<evidence type="ECO:0000256" key="2">
    <source>
        <dbReference type="ARBA" id="ARBA00022741"/>
    </source>
</evidence>
<evidence type="ECO:0000256" key="6">
    <source>
        <dbReference type="HAMAP-Rule" id="MF_00044"/>
    </source>
</evidence>
<evidence type="ECO:0000256" key="1">
    <source>
        <dbReference type="ARBA" id="ARBA00022598"/>
    </source>
</evidence>
<sequence length="479" mass="55271">MERISIEETIKKTGEKVKVCGWVHTRRDHGKIIFIDLRDRSGLLQVVFQPTAGHPQGDTLYDLAQDLRSEWVISVEGTINKRPKGMINSNLPTGEIELKVEKLEILNKAETPPFTLETDGYEIGEDNRLKYRYVDLRRERMKNNLILRHKVIQFIRNFLSERGFIEIETPILTKSTPEGARDYVVPSRVHHGNFYALPQSPQQYKQLLMVAGIEKYFQIARCFRDEDTRGDRQPEFTQLDLEMSFPTQDEILSLTEELYIKIIKTLIPEKHITKIPFPRLGYDEVMKKYKTDKPDLRKNPKGKPSASYGASKKDPDELAFAWIIDWPLFEWNKDEKRWDPMHHVFTAPKDEDVPLLDKDPSKVRSWQHDLVLNGNEIGGGSIRIHKPEIQEKVFKLVGLKEEEIKTKFGHLLHAFTFGAPPHGGIASGIDRLIMILANEPSIREVMAFPKTGDGKDLMMNAPSKIDPKQLKELGIKFQK</sequence>
<comment type="subunit">
    <text evidence="6">Homodimer.</text>
</comment>
<dbReference type="EMBL" id="PFDX01000009">
    <property type="protein sequence ID" value="PJE57680.1"/>
    <property type="molecule type" value="Genomic_DNA"/>
</dbReference>
<feature type="site" description="Important for tRNA non-discrimination" evidence="6">
    <location>
        <position position="85"/>
    </location>
</feature>
<dbReference type="Gene3D" id="2.40.50.140">
    <property type="entry name" value="Nucleic acid-binding proteins"/>
    <property type="match status" value="1"/>
</dbReference>
<dbReference type="PRINTS" id="PR01042">
    <property type="entry name" value="TRNASYNTHASP"/>
</dbReference>
<accession>A0A2M8KCN0</accession>
<comment type="similarity">
    <text evidence="6">Belongs to the class-II aminoacyl-tRNA synthetase family. Type 1 subfamily.</text>
</comment>
<keyword evidence="6" id="KW-0963">Cytoplasm</keyword>
<dbReference type="InterPro" id="IPR004524">
    <property type="entry name" value="Asp-tRNA-ligase_1"/>
</dbReference>
<feature type="binding site" evidence="6">
    <location>
        <begin position="224"/>
        <end position="226"/>
    </location>
    <ligand>
        <name>ATP</name>
        <dbReference type="ChEBI" id="CHEBI:30616"/>
    </ligand>
</feature>
<dbReference type="GO" id="GO:0004815">
    <property type="term" value="F:aspartate-tRNA ligase activity"/>
    <property type="evidence" value="ECO:0007669"/>
    <property type="project" value="UniProtKB-UniRule"/>
</dbReference>
<dbReference type="InterPro" id="IPR004364">
    <property type="entry name" value="Aa-tRNA-synt_II"/>
</dbReference>
<feature type="domain" description="Aminoacyl-transfer RNA synthetases class-II family profile" evidence="8">
    <location>
        <begin position="147"/>
        <end position="449"/>
    </location>
</feature>
<dbReference type="NCBIfam" id="TIGR00459">
    <property type="entry name" value="aspS_bact"/>
    <property type="match status" value="1"/>
</dbReference>
<dbReference type="CDD" id="cd04317">
    <property type="entry name" value="EcAspRS_like_N"/>
    <property type="match status" value="1"/>
</dbReference>
<feature type="binding site" evidence="6">
    <location>
        <position position="342"/>
    </location>
    <ligand>
        <name>L-aspartate</name>
        <dbReference type="ChEBI" id="CHEBI:29991"/>
    </ligand>
</feature>
<evidence type="ECO:0000256" key="3">
    <source>
        <dbReference type="ARBA" id="ARBA00022840"/>
    </source>
</evidence>
<dbReference type="Pfam" id="PF00152">
    <property type="entry name" value="tRNA-synt_2"/>
    <property type="match status" value="1"/>
</dbReference>
<dbReference type="SUPFAM" id="SSF55681">
    <property type="entry name" value="Class II aaRS and biotin synthetases"/>
    <property type="match status" value="1"/>
</dbReference>
<feature type="site" description="Important for tRNA non-discrimination" evidence="6">
    <location>
        <position position="29"/>
    </location>
</feature>
<dbReference type="InterPro" id="IPR002312">
    <property type="entry name" value="Asp/Asn-tRNA-synth_IIb"/>
</dbReference>
<keyword evidence="3 6" id="KW-0067">ATP-binding</keyword>
<evidence type="ECO:0000313" key="9">
    <source>
        <dbReference type="EMBL" id="PJE57680.1"/>
    </source>
</evidence>
<feature type="region of interest" description="Aspartate" evidence="6">
    <location>
        <begin position="202"/>
        <end position="205"/>
    </location>
</feature>
<dbReference type="InterPro" id="IPR047090">
    <property type="entry name" value="AspRS_core"/>
</dbReference>
<dbReference type="PANTHER" id="PTHR22594">
    <property type="entry name" value="ASPARTYL/LYSYL-TRNA SYNTHETASE"/>
    <property type="match status" value="1"/>
</dbReference>
<dbReference type="PROSITE" id="PS50862">
    <property type="entry name" value="AA_TRNA_LIGASE_II"/>
    <property type="match status" value="1"/>
</dbReference>
<dbReference type="InterPro" id="IPR004365">
    <property type="entry name" value="NA-bd_OB_tRNA"/>
</dbReference>
<dbReference type="GO" id="GO:0005524">
    <property type="term" value="F:ATP binding"/>
    <property type="evidence" value="ECO:0007669"/>
    <property type="project" value="UniProtKB-UniRule"/>
</dbReference>
<proteinExistence type="inferred from homology"/>
<evidence type="ECO:0000256" key="5">
    <source>
        <dbReference type="ARBA" id="ARBA00023146"/>
    </source>
</evidence>
<evidence type="ECO:0000256" key="7">
    <source>
        <dbReference type="SAM" id="MobiDB-lite"/>
    </source>
</evidence>
<organism evidence="9 10">
    <name type="scientific">Candidatus Portnoybacteria bacterium CG10_big_fil_rev_8_21_14_0_10_38_18</name>
    <dbReference type="NCBI Taxonomy" id="1974813"/>
    <lineage>
        <taxon>Bacteria</taxon>
        <taxon>Candidatus Portnoyibacteriota</taxon>
    </lineage>
</organism>
<dbReference type="NCBIfam" id="NF001750">
    <property type="entry name" value="PRK00476.1"/>
    <property type="match status" value="1"/>
</dbReference>
<dbReference type="HAMAP" id="MF_00044">
    <property type="entry name" value="Asp_tRNA_synth_type1"/>
    <property type="match status" value="1"/>
</dbReference>
<dbReference type="PANTHER" id="PTHR22594:SF5">
    <property type="entry name" value="ASPARTATE--TRNA LIGASE, MITOCHONDRIAL"/>
    <property type="match status" value="1"/>
</dbReference>
<dbReference type="InterPro" id="IPR012340">
    <property type="entry name" value="NA-bd_OB-fold"/>
</dbReference>
<evidence type="ECO:0000313" key="10">
    <source>
        <dbReference type="Proteomes" id="UP000231648"/>
    </source>
</evidence>
<dbReference type="GO" id="GO:0050560">
    <property type="term" value="F:aspartate-tRNA(Asn) ligase activity"/>
    <property type="evidence" value="ECO:0007669"/>
    <property type="project" value="UniProtKB-EC"/>
</dbReference>
<feature type="binding site" evidence="6">
    <location>
        <position position="233"/>
    </location>
    <ligand>
        <name>ATP</name>
        <dbReference type="ChEBI" id="CHEBI:30616"/>
    </ligand>
</feature>
<keyword evidence="2 6" id="KW-0547">Nucleotide-binding</keyword>
<dbReference type="GO" id="GO:0006422">
    <property type="term" value="P:aspartyl-tRNA aminoacylation"/>
    <property type="evidence" value="ECO:0007669"/>
    <property type="project" value="UniProtKB-UniRule"/>
</dbReference>
<dbReference type="GO" id="GO:0003676">
    <property type="term" value="F:nucleic acid binding"/>
    <property type="evidence" value="ECO:0007669"/>
    <property type="project" value="InterPro"/>
</dbReference>
<dbReference type="Proteomes" id="UP000231648">
    <property type="component" value="Unassembled WGS sequence"/>
</dbReference>
<dbReference type="AlphaFoldDB" id="A0A2M8KCN0"/>
<evidence type="ECO:0000256" key="4">
    <source>
        <dbReference type="ARBA" id="ARBA00022917"/>
    </source>
</evidence>
<dbReference type="InterPro" id="IPR047089">
    <property type="entry name" value="Asp-tRNA-ligase_1_N"/>
</dbReference>
<feature type="binding site" evidence="6">
    <location>
        <position position="178"/>
    </location>
    <ligand>
        <name>L-aspartate</name>
        <dbReference type="ChEBI" id="CHEBI:29991"/>
    </ligand>
</feature>
<reference evidence="10" key="1">
    <citation type="submission" date="2017-09" db="EMBL/GenBank/DDBJ databases">
        <title>Depth-based differentiation of microbial function through sediment-hosted aquifers and enrichment of novel symbionts in the deep terrestrial subsurface.</title>
        <authorList>
            <person name="Probst A.J."/>
            <person name="Ladd B."/>
            <person name="Jarett J.K."/>
            <person name="Geller-Mcgrath D.E."/>
            <person name="Sieber C.M.K."/>
            <person name="Emerson J.B."/>
            <person name="Anantharaman K."/>
            <person name="Thomas B.C."/>
            <person name="Malmstrom R."/>
            <person name="Stieglmeier M."/>
            <person name="Klingl A."/>
            <person name="Woyke T."/>
            <person name="Ryan C.M."/>
            <person name="Banfield J.F."/>
        </authorList>
    </citation>
    <scope>NUCLEOTIDE SEQUENCE [LARGE SCALE GENOMIC DNA]</scope>
</reference>
<dbReference type="InterPro" id="IPR045864">
    <property type="entry name" value="aa-tRNA-synth_II/BPL/LPL"/>
</dbReference>
<dbReference type="CDD" id="cd00777">
    <property type="entry name" value="AspRS_core"/>
    <property type="match status" value="1"/>
</dbReference>
<keyword evidence="4 6" id="KW-0648">Protein biosynthesis</keyword>
<name>A0A2M8KCN0_9BACT</name>
<keyword evidence="1 6" id="KW-0436">Ligase</keyword>
<dbReference type="EC" id="6.1.1.23" evidence="6"/>
<feature type="binding site" evidence="6">
    <location>
        <position position="376"/>
    </location>
    <ligand>
        <name>ATP</name>
        <dbReference type="ChEBI" id="CHEBI:30616"/>
    </ligand>
</feature>
<evidence type="ECO:0000259" key="8">
    <source>
        <dbReference type="PROSITE" id="PS50862"/>
    </source>
</evidence>
<dbReference type="SUPFAM" id="SSF50249">
    <property type="entry name" value="Nucleic acid-binding proteins"/>
    <property type="match status" value="1"/>
</dbReference>
<feature type="binding site" evidence="6">
    <location>
        <position position="383"/>
    </location>
    <ligand>
        <name>L-aspartate</name>
        <dbReference type="ChEBI" id="CHEBI:29991"/>
    </ligand>
</feature>
<comment type="catalytic activity">
    <reaction evidence="6">
        <text>tRNA(Asx) + L-aspartate + ATP = L-aspartyl-tRNA(Asx) + AMP + diphosphate</text>
        <dbReference type="Rhea" id="RHEA:18349"/>
        <dbReference type="Rhea" id="RHEA-COMP:9710"/>
        <dbReference type="Rhea" id="RHEA-COMP:9711"/>
        <dbReference type="ChEBI" id="CHEBI:29991"/>
        <dbReference type="ChEBI" id="CHEBI:30616"/>
        <dbReference type="ChEBI" id="CHEBI:33019"/>
        <dbReference type="ChEBI" id="CHEBI:78442"/>
        <dbReference type="ChEBI" id="CHEBI:78516"/>
        <dbReference type="ChEBI" id="CHEBI:456215"/>
        <dbReference type="EC" id="6.1.1.23"/>
    </reaction>
</comment>
<comment type="function">
    <text evidence="6">Aspartyl-tRNA synthetase with relaxed tRNA specificity since it is able to aspartylate not only its cognate tRNA(Asp) but also tRNA(Asn). Reaction proceeds in two steps: L-aspartate is first activated by ATP to form Asp-AMP and then transferred to the acceptor end of tRNA(Asp/Asn).</text>
</comment>
<feature type="binding site" evidence="6">
    <location>
        <begin position="428"/>
        <end position="431"/>
    </location>
    <ligand>
        <name>ATP</name>
        <dbReference type="ChEBI" id="CHEBI:30616"/>
    </ligand>
</feature>
<comment type="subcellular location">
    <subcellularLocation>
        <location evidence="6">Cytoplasm</location>
    </subcellularLocation>
</comment>
<protein>
    <recommendedName>
        <fullName evidence="6">Aspartate--tRNA(Asp/Asn) ligase</fullName>
        <ecNumber evidence="6">6.1.1.23</ecNumber>
    </recommendedName>
    <alternativeName>
        <fullName evidence="6">Aspartyl-tRNA synthetase</fullName>
        <shortName evidence="6">AspRS</shortName>
    </alternativeName>
    <alternativeName>
        <fullName evidence="6">Non-discriminating aspartyl-tRNA synthetase</fullName>
        <shortName evidence="6">ND-AspRS</shortName>
    </alternativeName>
</protein>
<comment type="caution">
    <text evidence="9">The sequence shown here is derived from an EMBL/GenBank/DDBJ whole genome shotgun (WGS) entry which is preliminary data.</text>
</comment>
<dbReference type="Gene3D" id="3.30.930.10">
    <property type="entry name" value="Bira Bifunctional Protein, Domain 2"/>
    <property type="match status" value="1"/>
</dbReference>
<dbReference type="GO" id="GO:0005737">
    <property type="term" value="C:cytoplasm"/>
    <property type="evidence" value="ECO:0007669"/>
    <property type="project" value="UniProtKB-SubCell"/>
</dbReference>
<feature type="binding site" evidence="6">
    <location>
        <position position="224"/>
    </location>
    <ligand>
        <name>L-aspartate</name>
        <dbReference type="ChEBI" id="CHEBI:29991"/>
    </ligand>
</feature>